<comment type="caution">
    <text evidence="3">The sequence shown here is derived from an EMBL/GenBank/DDBJ whole genome shotgun (WGS) entry which is preliminary data.</text>
</comment>
<feature type="compositionally biased region" description="Basic and acidic residues" evidence="1">
    <location>
        <begin position="441"/>
        <end position="451"/>
    </location>
</feature>
<dbReference type="Proteomes" id="UP000541558">
    <property type="component" value="Unassembled WGS sequence"/>
</dbReference>
<accession>A0A8H5CBS6</accession>
<dbReference type="OrthoDB" id="258392at2759"/>
<feature type="region of interest" description="Disordered" evidence="1">
    <location>
        <begin position="441"/>
        <end position="461"/>
    </location>
</feature>
<sequence>MTTLSNDGKVLGAVILARHGDREGFYQDATTYAPANTAITPLGSQQEYLLGQFLRSVYLDSSSPSFVSGFHSFVADDAQFKIRADAGGERGVIFNSAVSMLQGLFPPTPQYNITLANGTTIVGPLGGYQAIPIESVESEQDISLEGWVNCNATNTQKFLESSEFSQRKAESSAFLGQLAPYLGGRPATLENMWNVFDYMNVQTIHNKTFAATLPPGYLAQARDLANWQQANIFSSPTADGIGNGKHVAGRTMVASILSGLASISDPKDPIKVLYQAISYKPFISLFKMTGAVDRSPQLAGIVNYASAVSFELRAPISGGEPTVRLLFKNGTDETTFTEYDMMGFPTGVPLSKFVNVLAPTGVNSTDAWCAACSNTQDRGCAALALAKAQGAKSVELPAIGSVGAGFLGAGLALAFSLAAFGVLIFLGVLTLGKTRSVGRTKPLEHSLHGSDTESQADSTKV</sequence>
<keyword evidence="2" id="KW-0812">Transmembrane</keyword>
<evidence type="ECO:0000313" key="4">
    <source>
        <dbReference type="Proteomes" id="UP000541558"/>
    </source>
</evidence>
<dbReference type="Gene3D" id="3.40.50.1240">
    <property type="entry name" value="Phosphoglycerate mutase-like"/>
    <property type="match status" value="1"/>
</dbReference>
<feature type="compositionally biased region" description="Polar residues" evidence="1">
    <location>
        <begin position="452"/>
        <end position="461"/>
    </location>
</feature>
<evidence type="ECO:0000256" key="1">
    <source>
        <dbReference type="SAM" id="MobiDB-lite"/>
    </source>
</evidence>
<evidence type="ECO:0008006" key="5">
    <source>
        <dbReference type="Google" id="ProtNLM"/>
    </source>
</evidence>
<dbReference type="InterPro" id="IPR050645">
    <property type="entry name" value="Histidine_acid_phosphatase"/>
</dbReference>
<dbReference type="EMBL" id="JAACJK010000010">
    <property type="protein sequence ID" value="KAF5338910.1"/>
    <property type="molecule type" value="Genomic_DNA"/>
</dbReference>
<dbReference type="SUPFAM" id="SSF53254">
    <property type="entry name" value="Phosphoglycerate mutase-like"/>
    <property type="match status" value="1"/>
</dbReference>
<gene>
    <name evidence="3" type="ORF">D9611_008680</name>
</gene>
<reference evidence="3 4" key="1">
    <citation type="journal article" date="2020" name="ISME J.">
        <title>Uncovering the hidden diversity of litter-decomposition mechanisms in mushroom-forming fungi.</title>
        <authorList>
            <person name="Floudas D."/>
            <person name="Bentzer J."/>
            <person name="Ahren D."/>
            <person name="Johansson T."/>
            <person name="Persson P."/>
            <person name="Tunlid A."/>
        </authorList>
    </citation>
    <scope>NUCLEOTIDE SEQUENCE [LARGE SCALE GENOMIC DNA]</scope>
    <source>
        <strain evidence="3 4">CBS 175.51</strain>
    </source>
</reference>
<keyword evidence="2" id="KW-0472">Membrane</keyword>
<dbReference type="GO" id="GO:0016791">
    <property type="term" value="F:phosphatase activity"/>
    <property type="evidence" value="ECO:0007669"/>
    <property type="project" value="TreeGrafter"/>
</dbReference>
<proteinExistence type="predicted"/>
<keyword evidence="2" id="KW-1133">Transmembrane helix</keyword>
<feature type="transmembrane region" description="Helical" evidence="2">
    <location>
        <begin position="406"/>
        <end position="431"/>
    </location>
</feature>
<dbReference type="AlphaFoldDB" id="A0A8H5CBS6"/>
<organism evidence="3 4">
    <name type="scientific">Ephemerocybe angulata</name>
    <dbReference type="NCBI Taxonomy" id="980116"/>
    <lineage>
        <taxon>Eukaryota</taxon>
        <taxon>Fungi</taxon>
        <taxon>Dikarya</taxon>
        <taxon>Basidiomycota</taxon>
        <taxon>Agaricomycotina</taxon>
        <taxon>Agaricomycetes</taxon>
        <taxon>Agaricomycetidae</taxon>
        <taxon>Agaricales</taxon>
        <taxon>Agaricineae</taxon>
        <taxon>Psathyrellaceae</taxon>
        <taxon>Ephemerocybe</taxon>
    </lineage>
</organism>
<evidence type="ECO:0000313" key="3">
    <source>
        <dbReference type="EMBL" id="KAF5338910.1"/>
    </source>
</evidence>
<keyword evidence="4" id="KW-1185">Reference proteome</keyword>
<dbReference type="PANTHER" id="PTHR11567">
    <property type="entry name" value="ACID PHOSPHATASE-RELATED"/>
    <property type="match status" value="1"/>
</dbReference>
<protein>
    <recommendedName>
        <fullName evidence="5">Phosphoglycerate mutase-like protein</fullName>
    </recommendedName>
</protein>
<evidence type="ECO:0000256" key="2">
    <source>
        <dbReference type="SAM" id="Phobius"/>
    </source>
</evidence>
<dbReference type="PANTHER" id="PTHR11567:SF142">
    <property type="entry name" value="PHOSPHOGLYCERATE MUTASE-LIKE PROTEIN"/>
    <property type="match status" value="1"/>
</dbReference>
<dbReference type="InterPro" id="IPR029033">
    <property type="entry name" value="His_PPase_superfam"/>
</dbReference>
<name>A0A8H5CBS6_9AGAR</name>